<proteinExistence type="predicted"/>
<dbReference type="EMBL" id="ML769435">
    <property type="protein sequence ID" value="KAE9402418.1"/>
    <property type="molecule type" value="Genomic_DNA"/>
</dbReference>
<sequence length="215" mass="24455">MSCLLFDLVIEPLAASLRKSGLKGYSEIPGVETKLIANLFADDTTVFLAEDNDFEDLEKILDRWCTASTAVFNIAKTQILPIVQDEVFRILGVWYGHGDQSSAAWTNQLEKIDKSLANWERSNPTMDRCKKIVQMVIGGMTQYLTQVQGMLKRIEKKLKKRIRQFLWAEKKLSPVNFETLLASKSEGGQEALDIEARNLAIEVMWLKSYFGVWDS</sequence>
<dbReference type="OrthoDB" id="2205812at2759"/>
<dbReference type="Proteomes" id="UP000799118">
    <property type="component" value="Unassembled WGS sequence"/>
</dbReference>
<name>A0A6A4HYZ0_9AGAR</name>
<accession>A0A6A4HYZ0</accession>
<reference evidence="1" key="1">
    <citation type="journal article" date="2019" name="Environ. Microbiol.">
        <title>Fungal ecological strategies reflected in gene transcription - a case study of two litter decomposers.</title>
        <authorList>
            <person name="Barbi F."/>
            <person name="Kohler A."/>
            <person name="Barry K."/>
            <person name="Baskaran P."/>
            <person name="Daum C."/>
            <person name="Fauchery L."/>
            <person name="Ihrmark K."/>
            <person name="Kuo A."/>
            <person name="LaButti K."/>
            <person name="Lipzen A."/>
            <person name="Morin E."/>
            <person name="Grigoriev I.V."/>
            <person name="Henrissat B."/>
            <person name="Lindahl B."/>
            <person name="Martin F."/>
        </authorList>
    </citation>
    <scope>NUCLEOTIDE SEQUENCE</scope>
    <source>
        <strain evidence="1">JB14</strain>
    </source>
</reference>
<organism evidence="1 2">
    <name type="scientific">Gymnopus androsaceus JB14</name>
    <dbReference type="NCBI Taxonomy" id="1447944"/>
    <lineage>
        <taxon>Eukaryota</taxon>
        <taxon>Fungi</taxon>
        <taxon>Dikarya</taxon>
        <taxon>Basidiomycota</taxon>
        <taxon>Agaricomycotina</taxon>
        <taxon>Agaricomycetes</taxon>
        <taxon>Agaricomycetidae</taxon>
        <taxon>Agaricales</taxon>
        <taxon>Marasmiineae</taxon>
        <taxon>Omphalotaceae</taxon>
        <taxon>Gymnopus</taxon>
    </lineage>
</organism>
<protein>
    <submittedName>
        <fullName evidence="1">Uncharacterized protein</fullName>
    </submittedName>
</protein>
<gene>
    <name evidence="1" type="ORF">BT96DRAFT_956277</name>
</gene>
<evidence type="ECO:0000313" key="2">
    <source>
        <dbReference type="Proteomes" id="UP000799118"/>
    </source>
</evidence>
<keyword evidence="2" id="KW-1185">Reference proteome</keyword>
<evidence type="ECO:0000313" key="1">
    <source>
        <dbReference type="EMBL" id="KAE9402418.1"/>
    </source>
</evidence>
<dbReference type="AlphaFoldDB" id="A0A6A4HYZ0"/>